<dbReference type="GO" id="GO:0016301">
    <property type="term" value="F:kinase activity"/>
    <property type="evidence" value="ECO:0007669"/>
    <property type="project" value="UniProtKB-KW"/>
</dbReference>
<dbReference type="InterPro" id="IPR004821">
    <property type="entry name" value="Cyt_trans-like"/>
</dbReference>
<keyword evidence="5" id="KW-0547">Nucleotide-binding</keyword>
<dbReference type="EMBL" id="JPRF03000097">
    <property type="protein sequence ID" value="OEV32305.1"/>
    <property type="molecule type" value="Genomic_DNA"/>
</dbReference>
<dbReference type="PROSITE" id="PS00584">
    <property type="entry name" value="PFKB_KINASES_2"/>
    <property type="match status" value="1"/>
</dbReference>
<dbReference type="InterPro" id="IPR014729">
    <property type="entry name" value="Rossmann-like_a/b/a_fold"/>
</dbReference>
<dbReference type="PANTHER" id="PTHR43793:SF2">
    <property type="entry name" value="BIFUNCTIONAL PROTEIN HLDE"/>
    <property type="match status" value="1"/>
</dbReference>
<dbReference type="AlphaFoldDB" id="A0A1E7MV56"/>
<evidence type="ECO:0000256" key="5">
    <source>
        <dbReference type="ARBA" id="ARBA00022741"/>
    </source>
</evidence>
<dbReference type="Gene3D" id="3.40.1190.20">
    <property type="match status" value="1"/>
</dbReference>
<dbReference type="EC" id="2.7.7.70" evidence="2"/>
<dbReference type="UniPathway" id="UPA00958"/>
<evidence type="ECO:0000256" key="3">
    <source>
        <dbReference type="ARBA" id="ARBA00022679"/>
    </source>
</evidence>
<evidence type="ECO:0000256" key="1">
    <source>
        <dbReference type="ARBA" id="ARBA00004713"/>
    </source>
</evidence>
<evidence type="ECO:0000313" key="13">
    <source>
        <dbReference type="EMBL" id="OEV32305.1"/>
    </source>
</evidence>
<dbReference type="InterPro" id="IPR011914">
    <property type="entry name" value="RfaE_dom_II"/>
</dbReference>
<keyword evidence="6" id="KW-0418">Kinase</keyword>
<evidence type="ECO:0000256" key="7">
    <source>
        <dbReference type="ARBA" id="ARBA00022840"/>
    </source>
</evidence>
<feature type="domain" description="Cytidyltransferase-like" evidence="12">
    <location>
        <begin position="328"/>
        <end position="418"/>
    </location>
</feature>
<keyword evidence="7" id="KW-0067">ATP-binding</keyword>
<evidence type="ECO:0000256" key="9">
    <source>
        <dbReference type="ARBA" id="ARBA00023277"/>
    </source>
</evidence>
<dbReference type="Pfam" id="PF00294">
    <property type="entry name" value="PfkB"/>
    <property type="match status" value="1"/>
</dbReference>
<feature type="domain" description="Carbohydrate kinase PfkB" evidence="11">
    <location>
        <begin position="171"/>
        <end position="295"/>
    </location>
</feature>
<comment type="catalytic activity">
    <reaction evidence="10">
        <text>D-glycero-beta-D-manno-heptose 1-phosphate + ATP + H(+) = ADP-D-glycero-beta-D-manno-heptose + diphosphate</text>
        <dbReference type="Rhea" id="RHEA:27465"/>
        <dbReference type="ChEBI" id="CHEBI:15378"/>
        <dbReference type="ChEBI" id="CHEBI:30616"/>
        <dbReference type="ChEBI" id="CHEBI:33019"/>
        <dbReference type="ChEBI" id="CHEBI:59967"/>
        <dbReference type="ChEBI" id="CHEBI:61593"/>
        <dbReference type="EC" id="2.7.7.70"/>
    </reaction>
</comment>
<dbReference type="Pfam" id="PF01467">
    <property type="entry name" value="CTP_transf_like"/>
    <property type="match status" value="1"/>
</dbReference>
<dbReference type="Gene3D" id="3.40.50.620">
    <property type="entry name" value="HUPs"/>
    <property type="match status" value="1"/>
</dbReference>
<sequence length="460" mass="47396">MNGPLVVVGDSLLDIDVDGRADRLAPDAPVPVVDVSAERSRPGGAALAACLTARTDREVVLVTALGDGPAARTLRRHLTGRVRLVELPLVGDLPVKTRVRVDGRALLRIDRGGGTVGPPDRRAAQVLARASAVLVADYGRGLADRLRPPLTACAAHVPLVWDPHPRGGPPVPGARLVTPNAAEAKACAAALDPDAPTGDGLPDHTARGALLAGRWRAASVAVTLGRRGALLSRGTESPILLPAPYEATGDPCGAGDCFAAAVTAALAAGAIPEEAVHTGVTAAADFVARGGAGNPDLWDRASGPATAPPDALRIAEATRARGGTVVAAGGCFDLLHAGHVSLLESAARLGDCLIVCLNSDDSVRRLKGPGRPLNPVGDRARILTGLGCVDAIQVFEEDTPERVLRTLRPDVWVKGGDYRFESLPEASVLAEWGGQVLVLPYLDGRSTTALAERAAVRARP</sequence>
<dbReference type="GO" id="GO:0016773">
    <property type="term" value="F:phosphotransferase activity, alcohol group as acceptor"/>
    <property type="evidence" value="ECO:0007669"/>
    <property type="project" value="InterPro"/>
</dbReference>
<dbReference type="NCBIfam" id="TIGR02199">
    <property type="entry name" value="rfaE_dom_II"/>
    <property type="match status" value="1"/>
</dbReference>
<evidence type="ECO:0000256" key="10">
    <source>
        <dbReference type="ARBA" id="ARBA00047428"/>
    </source>
</evidence>
<dbReference type="InterPro" id="IPR050385">
    <property type="entry name" value="Archaeal_FAD_synthase"/>
</dbReference>
<dbReference type="RefSeq" id="WP_030289849.1">
    <property type="nucleotide sequence ID" value="NZ_JBEZYM010000031.1"/>
</dbReference>
<keyword evidence="14" id="KW-1185">Reference proteome</keyword>
<dbReference type="SUPFAM" id="SSF53613">
    <property type="entry name" value="Ribokinase-like"/>
    <property type="match status" value="1"/>
</dbReference>
<evidence type="ECO:0000256" key="6">
    <source>
        <dbReference type="ARBA" id="ARBA00022777"/>
    </source>
</evidence>
<name>A0A1E7MV56_KITAU</name>
<dbReference type="SUPFAM" id="SSF52374">
    <property type="entry name" value="Nucleotidylyl transferase"/>
    <property type="match status" value="1"/>
</dbReference>
<accession>A0A1E7MV56</accession>
<evidence type="ECO:0000313" key="14">
    <source>
        <dbReference type="Proteomes" id="UP000037395"/>
    </source>
</evidence>
<dbReference type="GO" id="GO:0009244">
    <property type="term" value="P:lipopolysaccharide core region biosynthetic process"/>
    <property type="evidence" value="ECO:0007669"/>
    <property type="project" value="UniProtKB-UniPathway"/>
</dbReference>
<proteinExistence type="predicted"/>
<dbReference type="InterPro" id="IPR002173">
    <property type="entry name" value="Carboh/pur_kinase_PfkB_CS"/>
</dbReference>
<evidence type="ECO:0000256" key="2">
    <source>
        <dbReference type="ARBA" id="ARBA00012519"/>
    </source>
</evidence>
<protein>
    <recommendedName>
        <fullName evidence="2">D-glycero-beta-D-manno-heptose 1-phosphate adenylyltransferase</fullName>
        <ecNumber evidence="2">2.7.7.70</ecNumber>
    </recommendedName>
</protein>
<evidence type="ECO:0000259" key="11">
    <source>
        <dbReference type="Pfam" id="PF00294"/>
    </source>
</evidence>
<keyword evidence="9" id="KW-0119">Carbohydrate metabolism</keyword>
<comment type="pathway">
    <text evidence="1">Bacterial outer membrane biogenesis; LPS core biosynthesis.</text>
</comment>
<dbReference type="OrthoDB" id="9802794at2"/>
<dbReference type="GO" id="GO:0005524">
    <property type="term" value="F:ATP binding"/>
    <property type="evidence" value="ECO:0007669"/>
    <property type="project" value="UniProtKB-KW"/>
</dbReference>
<evidence type="ECO:0000256" key="8">
    <source>
        <dbReference type="ARBA" id="ARBA00023268"/>
    </source>
</evidence>
<evidence type="ECO:0000256" key="4">
    <source>
        <dbReference type="ARBA" id="ARBA00022695"/>
    </source>
</evidence>
<gene>
    <name evidence="13" type="ORF">HS99_0016490</name>
</gene>
<evidence type="ECO:0000259" key="12">
    <source>
        <dbReference type="Pfam" id="PF01467"/>
    </source>
</evidence>
<keyword evidence="3" id="KW-0808">Transferase</keyword>
<comment type="caution">
    <text evidence="13">The sequence shown here is derived from an EMBL/GenBank/DDBJ whole genome shotgun (WGS) entry which is preliminary data.</text>
</comment>
<organism evidence="13 14">
    <name type="scientific">Kitasatospora aureofaciens</name>
    <name type="common">Streptomyces aureofaciens</name>
    <dbReference type="NCBI Taxonomy" id="1894"/>
    <lineage>
        <taxon>Bacteria</taxon>
        <taxon>Bacillati</taxon>
        <taxon>Actinomycetota</taxon>
        <taxon>Actinomycetes</taxon>
        <taxon>Kitasatosporales</taxon>
        <taxon>Streptomycetaceae</taxon>
        <taxon>Kitasatospora</taxon>
    </lineage>
</organism>
<keyword evidence="8" id="KW-0511">Multifunctional enzyme</keyword>
<dbReference type="InterPro" id="IPR029056">
    <property type="entry name" value="Ribokinase-like"/>
</dbReference>
<dbReference type="InterPro" id="IPR011611">
    <property type="entry name" value="PfkB_dom"/>
</dbReference>
<dbReference type="Proteomes" id="UP000037395">
    <property type="component" value="Unassembled WGS sequence"/>
</dbReference>
<keyword evidence="4" id="KW-0548">Nucleotidyltransferase</keyword>
<dbReference type="PANTHER" id="PTHR43793">
    <property type="entry name" value="FAD SYNTHASE"/>
    <property type="match status" value="1"/>
</dbReference>
<reference evidence="13" key="1">
    <citation type="submission" date="2016-08" db="EMBL/GenBank/DDBJ databases">
        <title>Sequencing, Assembly and Comparative Genomics of S. aureofaciens ATCC 10762.</title>
        <authorList>
            <person name="Gradnigo J.S."/>
            <person name="Johnson N."/>
            <person name="Somerville G.A."/>
        </authorList>
    </citation>
    <scope>NUCLEOTIDE SEQUENCE [LARGE SCALE GENOMIC DNA]</scope>
    <source>
        <strain evidence="13">ATCC 10762</strain>
    </source>
</reference>
<dbReference type="GO" id="GO:0016779">
    <property type="term" value="F:nucleotidyltransferase activity"/>
    <property type="evidence" value="ECO:0007669"/>
    <property type="project" value="UniProtKB-KW"/>
</dbReference>
<dbReference type="NCBIfam" id="TIGR00125">
    <property type="entry name" value="cyt_tran_rel"/>
    <property type="match status" value="1"/>
</dbReference>